<dbReference type="EnsemblPlants" id="Kaladp0048s0373.2.v1.1">
    <property type="protein sequence ID" value="Kaladp0048s0373.2.v1.1"/>
    <property type="gene ID" value="Kaladp0048s0373.v1.1"/>
</dbReference>
<feature type="region of interest" description="Disordered" evidence="1">
    <location>
        <begin position="400"/>
        <end position="434"/>
    </location>
</feature>
<dbReference type="Gramene" id="Kaladp0048s0373.2.v1.1">
    <property type="protein sequence ID" value="Kaladp0048s0373.2.v1.1"/>
    <property type="gene ID" value="Kaladp0048s0373.v1.1"/>
</dbReference>
<feature type="region of interest" description="Disordered" evidence="1">
    <location>
        <begin position="633"/>
        <end position="682"/>
    </location>
</feature>
<feature type="region of interest" description="Disordered" evidence="1">
    <location>
        <begin position="805"/>
        <end position="873"/>
    </location>
</feature>
<feature type="compositionally biased region" description="Polar residues" evidence="1">
    <location>
        <begin position="320"/>
        <end position="335"/>
    </location>
</feature>
<dbReference type="Proteomes" id="UP000594263">
    <property type="component" value="Unplaced"/>
</dbReference>
<evidence type="ECO:0000313" key="2">
    <source>
        <dbReference type="EnsemblPlants" id="Kaladp0048s0373.1.v1.1"/>
    </source>
</evidence>
<dbReference type="PANTHER" id="PTHR35767">
    <property type="entry name" value="HAPLESS PROTEIN"/>
    <property type="match status" value="1"/>
</dbReference>
<dbReference type="EnsemblPlants" id="Kaladp0048s0373.1.v1.1">
    <property type="protein sequence ID" value="Kaladp0048s0373.1.v1.1"/>
    <property type="gene ID" value="Kaladp0048s0373.v1.1"/>
</dbReference>
<feature type="compositionally biased region" description="Polar residues" evidence="1">
    <location>
        <begin position="404"/>
        <end position="429"/>
    </location>
</feature>
<feature type="compositionally biased region" description="Polar residues" evidence="1">
    <location>
        <begin position="838"/>
        <end position="852"/>
    </location>
</feature>
<feature type="region of interest" description="Disordered" evidence="1">
    <location>
        <begin position="320"/>
        <end position="339"/>
    </location>
</feature>
<feature type="region of interest" description="Disordered" evidence="1">
    <location>
        <begin position="161"/>
        <end position="182"/>
    </location>
</feature>
<organism evidence="2 3">
    <name type="scientific">Kalanchoe fedtschenkoi</name>
    <name type="common">Lavender scallops</name>
    <name type="synonym">South American air plant</name>
    <dbReference type="NCBI Taxonomy" id="63787"/>
    <lineage>
        <taxon>Eukaryota</taxon>
        <taxon>Viridiplantae</taxon>
        <taxon>Streptophyta</taxon>
        <taxon>Embryophyta</taxon>
        <taxon>Tracheophyta</taxon>
        <taxon>Spermatophyta</taxon>
        <taxon>Magnoliopsida</taxon>
        <taxon>eudicotyledons</taxon>
        <taxon>Gunneridae</taxon>
        <taxon>Pentapetalae</taxon>
        <taxon>Saxifragales</taxon>
        <taxon>Crassulaceae</taxon>
        <taxon>Kalanchoe</taxon>
    </lineage>
</organism>
<dbReference type="Gramene" id="Kaladp0048s0373.1.v1.1">
    <property type="protein sequence ID" value="Kaladp0048s0373.1.v1.1"/>
    <property type="gene ID" value="Kaladp0048s0373.v1.1"/>
</dbReference>
<reference evidence="2" key="1">
    <citation type="submission" date="2021-01" db="UniProtKB">
        <authorList>
            <consortium name="EnsemblPlants"/>
        </authorList>
    </citation>
    <scope>IDENTIFICATION</scope>
</reference>
<feature type="compositionally biased region" description="Acidic residues" evidence="1">
    <location>
        <begin position="633"/>
        <end position="651"/>
    </location>
</feature>
<evidence type="ECO:0000256" key="1">
    <source>
        <dbReference type="SAM" id="MobiDB-lite"/>
    </source>
</evidence>
<feature type="compositionally biased region" description="Low complexity" evidence="1">
    <location>
        <begin position="858"/>
        <end position="873"/>
    </location>
</feature>
<name>A0A7N0TY30_KALFE</name>
<dbReference type="OMA" id="HSIANHR"/>
<proteinExistence type="predicted"/>
<accession>A0A7N0TY30</accession>
<sequence>MFSHENNPPDPLKSIGKSTVQHNISDENNTGDDPLPEGEHQLIASSVDVRNFSIRDFVLAARSKDIGTNWPFPDKHLKLCLKHGVKNLLPPFQSKTSKRKQLSTISLEKTSLVENEIITSSPDEVPSARVDGLTVDSLNDAALTQKITTDHLDINLDKSDKDSDFPSSVTTNSKAYPSRSGGSFKHHKVARIVARNSTKKCKLIVKFGSPSVHSSNEETMPHKTNLSESLASKVCPVCKTFSSSSNTTLNAHIDQCLSLEATSEGMSDSKIGTKCKVKPRKMRSMIDIYEVALVCTIEDLDRRNGSSWATDLSLPARKSGLSSLQGNKKQITSAAESDREHNVDGGVYIDASGRKVRILSKMDSFPSMIVTNVDHGSKMPQMRKILVNSKKKRRRTKYHRLAGSNKNLLPSKANLSEVSRSQKPSSDTLLSKDKSHFQIKCSRETDEPETRDNCTYQRSGHKLRDVQHSTVKSQKSRLGGFGVDNSCSRAVSMSSTCLSENHKKMKSWDDIHISTNRCSGVKRSGLSVSKDDRNFNTDTNGHKRPKNTTECINESTYVGKNSTWKPLKQLNRPEKETDEDLLSPLQKHQPLQKTANLCRNNTTSLNQLSVHGPEIWKKTICSTNKEYLMQIETEEEEEEDEDEYEDADEDLPTWQSESHVRHDSVLERAGNQPGTDESRLTETWQDRSTMRQLLKEVSLNVSVNTSDEFVENLGVPPSNIKVVEHGQSDIRIDSMNLTAERTMGSFIRSMNTGIHERADSYVYPSASPEASKDSSTGGDSGPYPYDPVLDGGECNHSIMEVESNAAPGNTCSDIDPIPIPGPPGSFLPSPGNAETEDYQGNSSLTASLISSHEQGDGNMSDSPNSAASSVSNLAAEMSEKVSGKFTSPGIHAIPDSSLSGFPVPSPEISMDQTFVFPQAMKVGMSRSEFGEQKSFLKPQDNNQPCCCSRRERVSRGSIVDYQESQLLRRRNMSAVVLPTKKIISCSLNTAPSYPCAGSDIYSPSSSSSFRVEAIPGLDTPAGFASPKYPDTANANKFHSNGDSESASPSAVLRLMGKNLMVAKNDEDRSGPGGDAATSDTNMLMHSCKTASPIKAPNSGYFSLYQGAPRPNDPALISPSYGNLRHSFDFRMPNGPWGQSNFPRPELTNHSQASVTQLHDMRTSRGMPAPLDHKWPIQPCLPKSGFDMLPDQMRKAVTAAIDFRRHVIIVDDDAESEVRALKNGATITNGPKGTGRASTAAERDQSRLIYPVYPGLQPPLSSTPIYMQQGPRNTCFPVRFPGRGSVNPPQVNFSQNGSYVLQGGPFTASSPSVHPKPGLFYSPRLP</sequence>
<evidence type="ECO:0000313" key="3">
    <source>
        <dbReference type="Proteomes" id="UP000594263"/>
    </source>
</evidence>
<dbReference type="Gene3D" id="3.30.160.60">
    <property type="entry name" value="Classic Zinc Finger"/>
    <property type="match status" value="1"/>
</dbReference>
<dbReference type="PANTHER" id="PTHR35767:SF1">
    <property type="entry name" value="HAPLESS PROTEIN"/>
    <property type="match status" value="1"/>
</dbReference>
<feature type="region of interest" description="Disordered" evidence="1">
    <location>
        <begin position="764"/>
        <end position="793"/>
    </location>
</feature>
<keyword evidence="3" id="KW-1185">Reference proteome</keyword>
<feature type="region of interest" description="Disordered" evidence="1">
    <location>
        <begin position="529"/>
        <end position="548"/>
    </location>
</feature>
<protein>
    <submittedName>
        <fullName evidence="2">Uncharacterized protein</fullName>
    </submittedName>
</protein>